<feature type="compositionally biased region" description="Basic and acidic residues" evidence="2">
    <location>
        <begin position="10"/>
        <end position="20"/>
    </location>
</feature>
<feature type="region of interest" description="Disordered" evidence="2">
    <location>
        <begin position="416"/>
        <end position="437"/>
    </location>
</feature>
<feature type="region of interest" description="Disordered" evidence="2">
    <location>
        <begin position="596"/>
        <end position="615"/>
    </location>
</feature>
<evidence type="ECO:0000259" key="3">
    <source>
        <dbReference type="PROSITE" id="PS50003"/>
    </source>
</evidence>
<evidence type="ECO:0000313" key="5">
    <source>
        <dbReference type="Proteomes" id="UP000019132"/>
    </source>
</evidence>
<feature type="region of interest" description="Disordered" evidence="2">
    <location>
        <begin position="60"/>
        <end position="86"/>
    </location>
</feature>
<feature type="compositionally biased region" description="Basic and acidic residues" evidence="2">
    <location>
        <begin position="427"/>
        <end position="437"/>
    </location>
</feature>
<evidence type="ECO:0000256" key="1">
    <source>
        <dbReference type="ARBA" id="ARBA00022553"/>
    </source>
</evidence>
<dbReference type="PANTHER" id="PTHR22902">
    <property type="entry name" value="SESQUIPEDALIAN"/>
    <property type="match status" value="1"/>
</dbReference>
<feature type="domain" description="PH" evidence="3">
    <location>
        <begin position="436"/>
        <end position="551"/>
    </location>
</feature>
<protein>
    <recommendedName>
        <fullName evidence="3">PH domain-containing protein</fullName>
    </recommendedName>
</protein>
<reference evidence="5" key="1">
    <citation type="journal article" date="2010" name="Genome Biol.">
        <title>Genome sequence of the necrotrophic plant pathogen Pythium ultimum reveals original pathogenicity mechanisms and effector repertoire.</title>
        <authorList>
            <person name="Levesque C.A."/>
            <person name="Brouwer H."/>
            <person name="Cano L."/>
            <person name="Hamilton J.P."/>
            <person name="Holt C."/>
            <person name="Huitema E."/>
            <person name="Raffaele S."/>
            <person name="Robideau G.P."/>
            <person name="Thines M."/>
            <person name="Win J."/>
            <person name="Zerillo M.M."/>
            <person name="Beakes G.W."/>
            <person name="Boore J.L."/>
            <person name="Busam D."/>
            <person name="Dumas B."/>
            <person name="Ferriera S."/>
            <person name="Fuerstenberg S.I."/>
            <person name="Gachon C.M."/>
            <person name="Gaulin E."/>
            <person name="Govers F."/>
            <person name="Grenville-Briggs L."/>
            <person name="Horner N."/>
            <person name="Hostetler J."/>
            <person name="Jiang R.H."/>
            <person name="Johnson J."/>
            <person name="Krajaejun T."/>
            <person name="Lin H."/>
            <person name="Meijer H.J."/>
            <person name="Moore B."/>
            <person name="Morris P."/>
            <person name="Phuntmart V."/>
            <person name="Puiu D."/>
            <person name="Shetty J."/>
            <person name="Stajich J.E."/>
            <person name="Tripathy S."/>
            <person name="Wawra S."/>
            <person name="van West P."/>
            <person name="Whitty B.R."/>
            <person name="Coutinho P.M."/>
            <person name="Henrissat B."/>
            <person name="Martin F."/>
            <person name="Thomas P.D."/>
            <person name="Tyler B.M."/>
            <person name="De Vries R.P."/>
            <person name="Kamoun S."/>
            <person name="Yandell M."/>
            <person name="Tisserat N."/>
            <person name="Buell C.R."/>
        </authorList>
    </citation>
    <scope>NUCLEOTIDE SEQUENCE</scope>
    <source>
        <strain evidence="5">DAOM:BR144</strain>
    </source>
</reference>
<dbReference type="Pfam" id="PF00169">
    <property type="entry name" value="PH"/>
    <property type="match status" value="1"/>
</dbReference>
<dbReference type="eggNOG" id="ENOG502RUWM">
    <property type="taxonomic scope" value="Eukaryota"/>
</dbReference>
<dbReference type="GO" id="GO:0005769">
    <property type="term" value="C:early endosome"/>
    <property type="evidence" value="ECO:0007669"/>
    <property type="project" value="TreeGrafter"/>
</dbReference>
<feature type="compositionally biased region" description="Low complexity" evidence="2">
    <location>
        <begin position="60"/>
        <end position="76"/>
    </location>
</feature>
<name>K3X704_GLOUD</name>
<sequence>MLKSIRSLHHNGDSRQEQHHQRTLTRDFSLPPIPVSSLLHENCSSLKDQFLKIKERFSAPSPTAASKPSTPVASPSADRDASAPDGAVAGVEAELEAHLYSDLEAPAPKEAIPSDGGLPVDTPDSQKAEGAPPDDSTTKQQQQDAKKFYSGELKWPHQTQVERWYVEDNYFKGSLTCWTMDKGAELVGRIANVVATVSTTTRINPDISLQWIGRQLWAITVALPLTRSGELKDEHIALARRIDDAIALEEFSHSHPTPASSARGGHNRSLSATLGYWEESDYNNQVPTVVIRDADSPSSAVQDSTDDASAVDNEDKQLTVEFSTESVDHNSDVPAQEPLVPPPPSRLQSLQANAHQAKCSDSNSVSTLVADEDDFAPDDNLSSPCGQEEGDVVASLPLSWSMLSTTSLPENVAQSIQSGCGSNGSNDPRDDDTRCAPEKTGWLKKKTGLNSWQQRYFELKGNRLYYFANETDGVPRGAIILDHAHVLRGKGEQSMSFSITTSSASNSLQFIKFSTRMTPQVQLRKSCVLRVAQESEEAVADWVTALNRASFYCNLSVNSGVGSMSFYAPPSHSFASPGKKKKVPFYRLRTTSSSSASSVDAADDHNRQNGGTTTEPRVGIGTFECALAYHHFGSVKYLADTDPLLWEIHPHDQLAIRKKATLARTKADYLTILTKYSATFRQIFLPRPRPISLEQTLRDILPELFLINNILYGGGDENNGLENIFEVLDSYIKRFASAQEERVRAVSTLLQACARTISGGDSYFVIHSLLGNPSMIIRPAEARGHPIEIEVSPTNPCQFLITVFSAFSFHHIDDVEKFGDTCDANGGIAMTPEPLLRVKTYHIQEFDFGSGKSSRWLQIRADGMKDDGGADSHYRHTWVSREGSDSGFGALLDALSS</sequence>
<dbReference type="GO" id="GO:0042147">
    <property type="term" value="P:retrograde transport, endosome to Golgi"/>
    <property type="evidence" value="ECO:0007669"/>
    <property type="project" value="TreeGrafter"/>
</dbReference>
<keyword evidence="5" id="KW-1185">Reference proteome</keyword>
<proteinExistence type="predicted"/>
<evidence type="ECO:0000313" key="4">
    <source>
        <dbReference type="EnsemblProtists" id="PYU1_T013003"/>
    </source>
</evidence>
<dbReference type="GO" id="GO:0005802">
    <property type="term" value="C:trans-Golgi network"/>
    <property type="evidence" value="ECO:0007669"/>
    <property type="project" value="TreeGrafter"/>
</dbReference>
<dbReference type="GO" id="GO:0007032">
    <property type="term" value="P:endosome organization"/>
    <property type="evidence" value="ECO:0007669"/>
    <property type="project" value="TreeGrafter"/>
</dbReference>
<dbReference type="Proteomes" id="UP000019132">
    <property type="component" value="Unassembled WGS sequence"/>
</dbReference>
<evidence type="ECO:0000256" key="2">
    <source>
        <dbReference type="SAM" id="MobiDB-lite"/>
    </source>
</evidence>
<keyword evidence="1" id="KW-0597">Phosphoprotein</keyword>
<dbReference type="VEuPathDB" id="FungiDB:PYU1_G012976"/>
<dbReference type="InParanoid" id="K3X704"/>
<dbReference type="EnsemblProtists" id="PYU1_T013003">
    <property type="protein sequence ID" value="PYU1_T013003"/>
    <property type="gene ID" value="PYU1_G012976"/>
</dbReference>
<dbReference type="PANTHER" id="PTHR22902:SF27">
    <property type="entry name" value="PLECKSTRIN HOMOLOGY DOMAIN-CONTAINING FAMILY A MEMBER 3"/>
    <property type="match status" value="1"/>
</dbReference>
<dbReference type="SUPFAM" id="SSF50729">
    <property type="entry name" value="PH domain-like"/>
    <property type="match status" value="1"/>
</dbReference>
<feature type="region of interest" description="Disordered" evidence="2">
    <location>
        <begin position="107"/>
        <end position="151"/>
    </location>
</feature>
<dbReference type="EMBL" id="GL376570">
    <property type="status" value="NOT_ANNOTATED_CDS"/>
    <property type="molecule type" value="Genomic_DNA"/>
</dbReference>
<dbReference type="GO" id="GO:0001881">
    <property type="term" value="P:receptor recycling"/>
    <property type="evidence" value="ECO:0007669"/>
    <property type="project" value="TreeGrafter"/>
</dbReference>
<feature type="region of interest" description="Disordered" evidence="2">
    <location>
        <begin position="294"/>
        <end position="352"/>
    </location>
</feature>
<reference evidence="5" key="2">
    <citation type="submission" date="2010-04" db="EMBL/GenBank/DDBJ databases">
        <authorList>
            <person name="Buell R."/>
            <person name="Hamilton J."/>
            <person name="Hostetler J."/>
        </authorList>
    </citation>
    <scope>NUCLEOTIDE SEQUENCE [LARGE SCALE GENOMIC DNA]</scope>
    <source>
        <strain evidence="5">DAOM:BR144</strain>
    </source>
</reference>
<dbReference type="HOGENOM" id="CLU_002932_0_0_1"/>
<dbReference type="OMA" id="ITCWTME"/>
<dbReference type="STRING" id="431595.K3X704"/>
<dbReference type="GO" id="GO:0005829">
    <property type="term" value="C:cytosol"/>
    <property type="evidence" value="ECO:0007669"/>
    <property type="project" value="GOC"/>
</dbReference>
<dbReference type="PROSITE" id="PS50003">
    <property type="entry name" value="PH_DOMAIN"/>
    <property type="match status" value="1"/>
</dbReference>
<dbReference type="GO" id="GO:0055037">
    <property type="term" value="C:recycling endosome"/>
    <property type="evidence" value="ECO:0007669"/>
    <property type="project" value="TreeGrafter"/>
</dbReference>
<feature type="region of interest" description="Disordered" evidence="2">
    <location>
        <begin position="1"/>
        <end position="28"/>
    </location>
</feature>
<reference evidence="4" key="3">
    <citation type="submission" date="2015-02" db="UniProtKB">
        <authorList>
            <consortium name="EnsemblProtists"/>
        </authorList>
    </citation>
    <scope>IDENTIFICATION</scope>
    <source>
        <strain evidence="4">DAOM BR144</strain>
    </source>
</reference>
<organism evidence="4 5">
    <name type="scientific">Globisporangium ultimum (strain ATCC 200006 / CBS 805.95 / DAOM BR144)</name>
    <name type="common">Pythium ultimum</name>
    <dbReference type="NCBI Taxonomy" id="431595"/>
    <lineage>
        <taxon>Eukaryota</taxon>
        <taxon>Sar</taxon>
        <taxon>Stramenopiles</taxon>
        <taxon>Oomycota</taxon>
        <taxon>Peronosporomycetes</taxon>
        <taxon>Pythiales</taxon>
        <taxon>Pythiaceae</taxon>
        <taxon>Globisporangium</taxon>
    </lineage>
</organism>
<dbReference type="InterPro" id="IPR045188">
    <property type="entry name" value="Boi1/Boi2-like"/>
</dbReference>
<feature type="compositionally biased region" description="Polar residues" evidence="2">
    <location>
        <begin position="416"/>
        <end position="426"/>
    </location>
</feature>
<dbReference type="InterPro" id="IPR011993">
    <property type="entry name" value="PH-like_dom_sf"/>
</dbReference>
<dbReference type="Gene3D" id="2.30.29.30">
    <property type="entry name" value="Pleckstrin-homology domain (PH domain)/Phosphotyrosine-binding domain (PTB)"/>
    <property type="match status" value="1"/>
</dbReference>
<accession>K3X704</accession>
<dbReference type="SMART" id="SM00233">
    <property type="entry name" value="PH"/>
    <property type="match status" value="1"/>
</dbReference>
<dbReference type="AlphaFoldDB" id="K3X704"/>
<dbReference type="InterPro" id="IPR001849">
    <property type="entry name" value="PH_domain"/>
</dbReference>